<dbReference type="Gene3D" id="1.10.3910.10">
    <property type="entry name" value="SP0561-like"/>
    <property type="match status" value="1"/>
</dbReference>
<proteinExistence type="predicted"/>
<protein>
    <submittedName>
        <fullName evidence="3">ABC-type Fe3+ transport system substrate-binding protein</fullName>
    </submittedName>
</protein>
<dbReference type="Gene3D" id="3.40.190.10">
    <property type="entry name" value="Periplasmic binding protein-like II"/>
    <property type="match status" value="2"/>
</dbReference>
<accession>A0AA45C981</accession>
<evidence type="ECO:0000259" key="2">
    <source>
        <dbReference type="Pfam" id="PF08984"/>
    </source>
</evidence>
<evidence type="ECO:0000313" key="4">
    <source>
        <dbReference type="Proteomes" id="UP000245921"/>
    </source>
</evidence>
<dbReference type="AlphaFoldDB" id="A0AA45C981"/>
<dbReference type="Pfam" id="PF13343">
    <property type="entry name" value="SBP_bac_6"/>
    <property type="match status" value="1"/>
</dbReference>
<reference evidence="3 4" key="1">
    <citation type="submission" date="2018-05" db="EMBL/GenBank/DDBJ databases">
        <title>Genomic Encyclopedia of Type Strains, Phase IV (KMG-IV): sequencing the most valuable type-strain genomes for metagenomic binning, comparative biology and taxonomic classification.</title>
        <authorList>
            <person name="Goeker M."/>
        </authorList>
    </citation>
    <scope>NUCLEOTIDE SEQUENCE [LARGE SCALE GENOMIC DNA]</scope>
    <source>
        <strain evidence="3 4">DSM 24906</strain>
    </source>
</reference>
<sequence>MKIDENNSIYEIITKYPETLEILIEMGFKEFKNMNKLKTLGKNINLKMALDMKQIPLNIFLKNLELKINNKKEKEEVINIKGILPCPVKIPILEELNKYIKEKKENFNIDLKTASMGINWLKEDYKISIKNKVPDIFISAGFDLFFNKKTYQNFQDLSNIKNYNKDFQNDEINLKDPKNTYSILAVVPAIFLINKNELKNEIPDSWEDLLSGKYDNKVSLPITDFDLFNAILLNIHKKFGEEGIESLKKTLISNLHPSQMVQSYKTKLNKPAITIMPYFFTKTINKNSPMIPIWPKDGAIISPIFMINKNNNKLKNISEFFASKKIGKIFSYNGKFPSTHPDIDNMITKDNKYLWLGWDYIYNNDLSELIKKLKNIF</sequence>
<evidence type="ECO:0000256" key="1">
    <source>
        <dbReference type="ARBA" id="ARBA00022729"/>
    </source>
</evidence>
<dbReference type="GO" id="GO:0015888">
    <property type="term" value="P:thiamine transport"/>
    <property type="evidence" value="ECO:0007669"/>
    <property type="project" value="TreeGrafter"/>
</dbReference>
<dbReference type="PANTHER" id="PTHR30006">
    <property type="entry name" value="THIAMINE-BINDING PERIPLASMIC PROTEIN-RELATED"/>
    <property type="match status" value="1"/>
</dbReference>
<name>A0AA45C981_9BACT</name>
<dbReference type="Proteomes" id="UP000245921">
    <property type="component" value="Unassembled WGS sequence"/>
</dbReference>
<gene>
    <name evidence="3" type="ORF">C7380_101200</name>
</gene>
<dbReference type="GO" id="GO:0030288">
    <property type="term" value="C:outer membrane-bounded periplasmic space"/>
    <property type="evidence" value="ECO:0007669"/>
    <property type="project" value="TreeGrafter"/>
</dbReference>
<evidence type="ECO:0000313" key="3">
    <source>
        <dbReference type="EMBL" id="PWJ96626.1"/>
    </source>
</evidence>
<dbReference type="PANTHER" id="PTHR30006:SF2">
    <property type="entry name" value="ABC TRANSPORTER SUBSTRATE-BINDING PROTEIN"/>
    <property type="match status" value="1"/>
</dbReference>
<dbReference type="RefSeq" id="WP_109603614.1">
    <property type="nucleotide sequence ID" value="NZ_JAMHJO010000001.1"/>
</dbReference>
<dbReference type="EMBL" id="QGGI01000001">
    <property type="protein sequence ID" value="PWJ96626.1"/>
    <property type="molecule type" value="Genomic_DNA"/>
</dbReference>
<dbReference type="InterPro" id="IPR038062">
    <property type="entry name" value="ScdA-like_N_sf"/>
</dbReference>
<dbReference type="GO" id="GO:0030976">
    <property type="term" value="F:thiamine pyrophosphate binding"/>
    <property type="evidence" value="ECO:0007669"/>
    <property type="project" value="TreeGrafter"/>
</dbReference>
<comment type="caution">
    <text evidence="3">The sequence shown here is derived from an EMBL/GenBank/DDBJ whole genome shotgun (WGS) entry which is preliminary data.</text>
</comment>
<dbReference type="SUPFAM" id="SSF140683">
    <property type="entry name" value="SP0561-like"/>
    <property type="match status" value="1"/>
</dbReference>
<feature type="domain" description="DUF1858" evidence="2">
    <location>
        <begin position="3"/>
        <end position="60"/>
    </location>
</feature>
<organism evidence="3 4">
    <name type="scientific">Oceanotoga teriensis</name>
    <dbReference type="NCBI Taxonomy" id="515440"/>
    <lineage>
        <taxon>Bacteria</taxon>
        <taxon>Thermotogati</taxon>
        <taxon>Thermotogota</taxon>
        <taxon>Thermotogae</taxon>
        <taxon>Petrotogales</taxon>
        <taxon>Petrotogaceae</taxon>
        <taxon>Oceanotoga</taxon>
    </lineage>
</organism>
<dbReference type="Pfam" id="PF08984">
    <property type="entry name" value="DUF1858"/>
    <property type="match status" value="1"/>
</dbReference>
<keyword evidence="1" id="KW-0732">Signal</keyword>
<dbReference type="SUPFAM" id="SSF53850">
    <property type="entry name" value="Periplasmic binding protein-like II"/>
    <property type="match status" value="1"/>
</dbReference>
<keyword evidence="4" id="KW-1185">Reference proteome</keyword>
<dbReference type="GO" id="GO:0030975">
    <property type="term" value="F:thiamine binding"/>
    <property type="evidence" value="ECO:0007669"/>
    <property type="project" value="TreeGrafter"/>
</dbReference>
<dbReference type="InterPro" id="IPR015077">
    <property type="entry name" value="DUF1858"/>
</dbReference>